<evidence type="ECO:0000256" key="1">
    <source>
        <dbReference type="ARBA" id="ARBA00008007"/>
    </source>
</evidence>
<evidence type="ECO:0000313" key="2">
    <source>
        <dbReference type="EMBL" id="CUU08335.1"/>
    </source>
</evidence>
<keyword evidence="3" id="KW-1185">Reference proteome</keyword>
<dbReference type="AlphaFoldDB" id="A0A0S4NDW8"/>
<dbReference type="PANTHER" id="PTHR47505">
    <property type="entry name" value="DNA UTILIZATION PROTEIN YHGH"/>
    <property type="match status" value="1"/>
</dbReference>
<gene>
    <name evidence="2" type="ORF">JGI1_02059</name>
</gene>
<dbReference type="CDD" id="cd06223">
    <property type="entry name" value="PRTases_typeI"/>
    <property type="match status" value="1"/>
</dbReference>
<sequence length="233" mass="26657">MIAQGFKLLIRSFMDFVFISECEICGKYLEDSKMIVCKECLSKIERVDRFDIERKFEEKFAGGFISKAFSCFHFEENTIVQKLIHEMKYNNKRSIGKILGEILGSSIRDEHDFITADALLPVPLHKIRKRERGYNQSELIALGVSKVIGIKVISDLLVRVRNTQTQTKLNLHERRENVKDAFKVKNKYKDFIVGKKFIVVDDVITTGSTIIECANVLKQNGADKIYALSVAIA</sequence>
<dbReference type="SUPFAM" id="SSF53271">
    <property type="entry name" value="PRTase-like"/>
    <property type="match status" value="1"/>
</dbReference>
<dbReference type="OrthoDB" id="9779910at2"/>
<dbReference type="STRING" id="1643428.GCA_001442855_02017"/>
<accession>A0A0S4NDW8</accession>
<comment type="similarity">
    <text evidence="1">Belongs to the ComF/GntX family.</text>
</comment>
<dbReference type="EMBL" id="FAOO01000020">
    <property type="protein sequence ID" value="CUU08335.1"/>
    <property type="molecule type" value="Genomic_DNA"/>
</dbReference>
<name>A0A0S4NDW8_9BACT</name>
<protein>
    <submittedName>
        <fullName evidence="2">ComF family protein</fullName>
    </submittedName>
</protein>
<dbReference type="InterPro" id="IPR000836">
    <property type="entry name" value="PRTase_dom"/>
</dbReference>
<dbReference type="Gene3D" id="3.40.50.2020">
    <property type="match status" value="1"/>
</dbReference>
<dbReference type="InterPro" id="IPR029057">
    <property type="entry name" value="PRTase-like"/>
</dbReference>
<organism evidence="2 3">
    <name type="scientific">Candidatus Thermokryptus mobilis</name>
    <dbReference type="NCBI Taxonomy" id="1643428"/>
    <lineage>
        <taxon>Bacteria</taxon>
        <taxon>Pseudomonadati</taxon>
        <taxon>Candidatus Kryptoniota</taxon>
        <taxon>Candidatus Thermokryptus</taxon>
    </lineage>
</organism>
<evidence type="ECO:0000313" key="3">
    <source>
        <dbReference type="Proteomes" id="UP000320623"/>
    </source>
</evidence>
<dbReference type="Proteomes" id="UP000320623">
    <property type="component" value="Unassembled WGS sequence"/>
</dbReference>
<dbReference type="InterPro" id="IPR051910">
    <property type="entry name" value="ComF/GntX_DNA_util-trans"/>
</dbReference>
<dbReference type="PANTHER" id="PTHR47505:SF1">
    <property type="entry name" value="DNA UTILIZATION PROTEIN YHGH"/>
    <property type="match status" value="1"/>
</dbReference>
<proteinExistence type="inferred from homology"/>
<reference evidence="3" key="1">
    <citation type="submission" date="2015-11" db="EMBL/GenBank/DDBJ databases">
        <authorList>
            <person name="Varghese N."/>
        </authorList>
    </citation>
    <scope>NUCLEOTIDE SEQUENCE [LARGE SCALE GENOMIC DNA]</scope>
</reference>